<dbReference type="Proteomes" id="UP000249464">
    <property type="component" value="Unassembled WGS sequence"/>
</dbReference>
<proteinExistence type="predicted"/>
<dbReference type="EMBL" id="FQNC01000069">
    <property type="protein sequence ID" value="SGZ09181.1"/>
    <property type="molecule type" value="Genomic_DNA"/>
</dbReference>
<keyword evidence="2" id="KW-1185">Reference proteome</keyword>
<protein>
    <submittedName>
        <fullName evidence="1">BQ5605_C030g10850 protein</fullName>
    </submittedName>
</protein>
<organism evidence="1 2">
    <name type="scientific">Microbotryum silenes-dioicae</name>
    <dbReference type="NCBI Taxonomy" id="796604"/>
    <lineage>
        <taxon>Eukaryota</taxon>
        <taxon>Fungi</taxon>
        <taxon>Dikarya</taxon>
        <taxon>Basidiomycota</taxon>
        <taxon>Pucciniomycotina</taxon>
        <taxon>Microbotryomycetes</taxon>
        <taxon>Microbotryales</taxon>
        <taxon>Microbotryaceae</taxon>
        <taxon>Microbotryum</taxon>
    </lineage>
</organism>
<dbReference type="AlphaFoldDB" id="A0A2X0PCE6"/>
<reference evidence="1 2" key="1">
    <citation type="submission" date="2016-11" db="EMBL/GenBank/DDBJ databases">
        <authorList>
            <person name="Jaros S."/>
            <person name="Januszkiewicz K."/>
            <person name="Wedrychowicz H."/>
        </authorList>
    </citation>
    <scope>NUCLEOTIDE SEQUENCE [LARGE SCALE GENOMIC DNA]</scope>
</reference>
<evidence type="ECO:0000313" key="2">
    <source>
        <dbReference type="Proteomes" id="UP000249464"/>
    </source>
</evidence>
<evidence type="ECO:0000313" key="1">
    <source>
        <dbReference type="EMBL" id="SGZ09181.1"/>
    </source>
</evidence>
<sequence length="48" mass="5330">MTPVVRNLDLCPAHQHSTKVVKFPFVYVVQHDTPQSLDGPLGVRAAPY</sequence>
<name>A0A2X0PCE6_9BASI</name>
<accession>A0A2X0PCE6</accession>
<gene>
    <name evidence="1" type="primary">BQ5605_C030g10850</name>
    <name evidence="1" type="ORF">BQ5605_C030G10850</name>
</gene>